<name>A0A8E0RRL6_9TREM</name>
<dbReference type="EMBL" id="LUCM01006314">
    <property type="protein sequence ID" value="KAA0191470.1"/>
    <property type="molecule type" value="Genomic_DNA"/>
</dbReference>
<sequence length="173" mass="18994">MDPLIPKFSAYELDYTADIQHKMRVPDKISYDSDRSLQGDEDKGTLRNYAVADLVLDSTKPNYKSPGYSPDILNNADVRGASLASASASALTGESKAAASANAYAASSPNLYQPKRTASIPDGSEQSIKRLEAQMAQIQRRLTSLEFQQNLVGTGISLYIAFKILRWLFRALQ</sequence>
<reference evidence="1" key="1">
    <citation type="submission" date="2019-05" db="EMBL/GenBank/DDBJ databases">
        <title>Annotation for the trematode Fasciolopsis buski.</title>
        <authorList>
            <person name="Choi Y.-J."/>
        </authorList>
    </citation>
    <scope>NUCLEOTIDE SEQUENCE</scope>
    <source>
        <strain evidence="1">HT</strain>
        <tissue evidence="1">Whole worm</tissue>
    </source>
</reference>
<organism evidence="1 2">
    <name type="scientific">Fasciolopsis buskii</name>
    <dbReference type="NCBI Taxonomy" id="27845"/>
    <lineage>
        <taxon>Eukaryota</taxon>
        <taxon>Metazoa</taxon>
        <taxon>Spiralia</taxon>
        <taxon>Lophotrochozoa</taxon>
        <taxon>Platyhelminthes</taxon>
        <taxon>Trematoda</taxon>
        <taxon>Digenea</taxon>
        <taxon>Plagiorchiida</taxon>
        <taxon>Echinostomata</taxon>
        <taxon>Echinostomatoidea</taxon>
        <taxon>Fasciolidae</taxon>
        <taxon>Fasciolopsis</taxon>
    </lineage>
</organism>
<comment type="caution">
    <text evidence="1">The sequence shown here is derived from an EMBL/GenBank/DDBJ whole genome shotgun (WGS) entry which is preliminary data.</text>
</comment>
<keyword evidence="2" id="KW-1185">Reference proteome</keyword>
<evidence type="ECO:0000313" key="2">
    <source>
        <dbReference type="Proteomes" id="UP000728185"/>
    </source>
</evidence>
<dbReference type="Proteomes" id="UP000728185">
    <property type="component" value="Unassembled WGS sequence"/>
</dbReference>
<evidence type="ECO:0000313" key="1">
    <source>
        <dbReference type="EMBL" id="KAA0191470.1"/>
    </source>
</evidence>
<dbReference type="OrthoDB" id="6261177at2759"/>
<proteinExistence type="predicted"/>
<dbReference type="AlphaFoldDB" id="A0A8E0RRL6"/>
<protein>
    <submittedName>
        <fullName evidence="1">Uncharacterized protein</fullName>
    </submittedName>
</protein>
<gene>
    <name evidence="1" type="ORF">FBUS_06817</name>
</gene>
<accession>A0A8E0RRL6</accession>